<proteinExistence type="predicted"/>
<sequence length="454" mass="52318">MKSPAQLQVIDEEKDIFQALSRELRVIVEQNGSINYKNHDARNFFNETEPFFHSLIGDEWVKAMTFLKRMFEDGKSHEATLVHRFHGEEYRVFYRGQYASGRFYLVGQSQPREQLEEANAFTQLMKQLPCGIIRVNHQLAITDLNHQFENLVFSQNTYLLPELPIASLQSESEYGRIMYECIMETLWTRKDSTKRFVSGEDVRIVAHSVYLAGHQEVVGFIFDESAELKYESLLAYRQQMESVSHLAAGVAHELRNPLSVIRGFLQLSELTDSFHKYSHTIFSEVDRMNVIIENFLSMSRRKFERKLQAPMGVMRSVEDIIRSECLLKDVVFEAKFEETDRKILMNETMIKQVILNLLRNSIEAYSEEALNKRFNIHSDIVSNHYRIKAADNGSGIPAEILNKLGEPFTTTKDKGTGIGISLSKKLIEDHGGTFKIESEVNVGTVVTLMLPFYD</sequence>
<dbReference type="InterPro" id="IPR036890">
    <property type="entry name" value="HATPase_C_sf"/>
</dbReference>
<protein>
    <recommendedName>
        <fullName evidence="2">histidine kinase</fullName>
        <ecNumber evidence="2">2.7.13.3</ecNumber>
    </recommendedName>
</protein>
<dbReference type="SMART" id="SM00388">
    <property type="entry name" value="HisKA"/>
    <property type="match status" value="1"/>
</dbReference>
<dbReference type="InterPro" id="IPR003594">
    <property type="entry name" value="HATPase_dom"/>
</dbReference>
<evidence type="ECO:0000256" key="8">
    <source>
        <dbReference type="ARBA" id="ARBA00023012"/>
    </source>
</evidence>
<dbReference type="PRINTS" id="PR00344">
    <property type="entry name" value="BCTRLSENSOR"/>
</dbReference>
<evidence type="ECO:0000256" key="5">
    <source>
        <dbReference type="ARBA" id="ARBA00022741"/>
    </source>
</evidence>
<dbReference type="Gene3D" id="1.10.287.130">
    <property type="match status" value="1"/>
</dbReference>
<dbReference type="Pfam" id="PF02518">
    <property type="entry name" value="HATPase_c"/>
    <property type="match status" value="1"/>
</dbReference>
<evidence type="ECO:0000313" key="10">
    <source>
        <dbReference type="EMBL" id="MBM7633733.1"/>
    </source>
</evidence>
<dbReference type="InterPro" id="IPR004358">
    <property type="entry name" value="Sig_transdc_His_kin-like_C"/>
</dbReference>
<accession>A0ABS2PFX7</accession>
<comment type="catalytic activity">
    <reaction evidence="1">
        <text>ATP + protein L-histidine = ADP + protein N-phospho-L-histidine.</text>
        <dbReference type="EC" id="2.7.13.3"/>
    </reaction>
</comment>
<evidence type="ECO:0000256" key="1">
    <source>
        <dbReference type="ARBA" id="ARBA00000085"/>
    </source>
</evidence>
<evidence type="ECO:0000313" key="11">
    <source>
        <dbReference type="Proteomes" id="UP000741863"/>
    </source>
</evidence>
<dbReference type="SMART" id="SM00387">
    <property type="entry name" value="HATPase_c"/>
    <property type="match status" value="1"/>
</dbReference>
<evidence type="ECO:0000256" key="6">
    <source>
        <dbReference type="ARBA" id="ARBA00022777"/>
    </source>
</evidence>
<keyword evidence="3" id="KW-0597">Phosphoprotein</keyword>
<evidence type="ECO:0000256" key="4">
    <source>
        <dbReference type="ARBA" id="ARBA00022679"/>
    </source>
</evidence>
<evidence type="ECO:0000256" key="7">
    <source>
        <dbReference type="ARBA" id="ARBA00022840"/>
    </source>
</evidence>
<dbReference type="EC" id="2.7.13.3" evidence="2"/>
<dbReference type="SUPFAM" id="SSF55874">
    <property type="entry name" value="ATPase domain of HSP90 chaperone/DNA topoisomerase II/histidine kinase"/>
    <property type="match status" value="1"/>
</dbReference>
<dbReference type="RefSeq" id="WP_204698445.1">
    <property type="nucleotide sequence ID" value="NZ_JAFBEC010000008.1"/>
</dbReference>
<evidence type="ECO:0000256" key="2">
    <source>
        <dbReference type="ARBA" id="ARBA00012438"/>
    </source>
</evidence>
<dbReference type="InterPro" id="IPR005467">
    <property type="entry name" value="His_kinase_dom"/>
</dbReference>
<keyword evidence="11" id="KW-1185">Reference proteome</keyword>
<feature type="domain" description="Histidine kinase" evidence="9">
    <location>
        <begin position="249"/>
        <end position="454"/>
    </location>
</feature>
<dbReference type="PANTHER" id="PTHR43065:SF10">
    <property type="entry name" value="PEROXIDE STRESS-ACTIVATED HISTIDINE KINASE MAK3"/>
    <property type="match status" value="1"/>
</dbReference>
<dbReference type="Gene3D" id="3.30.565.10">
    <property type="entry name" value="Histidine kinase-like ATPase, C-terminal domain"/>
    <property type="match status" value="1"/>
</dbReference>
<evidence type="ECO:0000259" key="9">
    <source>
        <dbReference type="PROSITE" id="PS50109"/>
    </source>
</evidence>
<keyword evidence="7" id="KW-0067">ATP-binding</keyword>
<gene>
    <name evidence="10" type="ORF">JOD17_002829</name>
</gene>
<dbReference type="SUPFAM" id="SSF47384">
    <property type="entry name" value="Homodimeric domain of signal transducing histidine kinase"/>
    <property type="match status" value="1"/>
</dbReference>
<evidence type="ECO:0000256" key="3">
    <source>
        <dbReference type="ARBA" id="ARBA00022553"/>
    </source>
</evidence>
<reference evidence="10 11" key="1">
    <citation type="submission" date="2021-01" db="EMBL/GenBank/DDBJ databases">
        <title>Genomic Encyclopedia of Type Strains, Phase IV (KMG-IV): sequencing the most valuable type-strain genomes for metagenomic binning, comparative biology and taxonomic classification.</title>
        <authorList>
            <person name="Goeker M."/>
        </authorList>
    </citation>
    <scope>NUCLEOTIDE SEQUENCE [LARGE SCALE GENOMIC DNA]</scope>
    <source>
        <strain evidence="10 11">DSM 25540</strain>
    </source>
</reference>
<dbReference type="CDD" id="cd00082">
    <property type="entry name" value="HisKA"/>
    <property type="match status" value="1"/>
</dbReference>
<organism evidence="10 11">
    <name type="scientific">Geomicrobium sediminis</name>
    <dbReference type="NCBI Taxonomy" id="1347788"/>
    <lineage>
        <taxon>Bacteria</taxon>
        <taxon>Bacillati</taxon>
        <taxon>Bacillota</taxon>
        <taxon>Bacilli</taxon>
        <taxon>Bacillales</taxon>
        <taxon>Geomicrobium</taxon>
    </lineage>
</organism>
<comment type="caution">
    <text evidence="10">The sequence shown here is derived from an EMBL/GenBank/DDBJ whole genome shotgun (WGS) entry which is preliminary data.</text>
</comment>
<dbReference type="InterPro" id="IPR003661">
    <property type="entry name" value="HisK_dim/P_dom"/>
</dbReference>
<dbReference type="PANTHER" id="PTHR43065">
    <property type="entry name" value="SENSOR HISTIDINE KINASE"/>
    <property type="match status" value="1"/>
</dbReference>
<dbReference type="PROSITE" id="PS50109">
    <property type="entry name" value="HIS_KIN"/>
    <property type="match status" value="1"/>
</dbReference>
<dbReference type="Pfam" id="PF00512">
    <property type="entry name" value="HisKA"/>
    <property type="match status" value="1"/>
</dbReference>
<dbReference type="Proteomes" id="UP000741863">
    <property type="component" value="Unassembled WGS sequence"/>
</dbReference>
<keyword evidence="4" id="KW-0808">Transferase</keyword>
<name>A0ABS2PFX7_9BACL</name>
<keyword evidence="5" id="KW-0547">Nucleotide-binding</keyword>
<keyword evidence="8" id="KW-0902">Two-component regulatory system</keyword>
<dbReference type="GO" id="GO:0016301">
    <property type="term" value="F:kinase activity"/>
    <property type="evidence" value="ECO:0007669"/>
    <property type="project" value="UniProtKB-KW"/>
</dbReference>
<keyword evidence="6 10" id="KW-0418">Kinase</keyword>
<dbReference type="InterPro" id="IPR036097">
    <property type="entry name" value="HisK_dim/P_sf"/>
</dbReference>
<dbReference type="EMBL" id="JAFBEC010000008">
    <property type="protein sequence ID" value="MBM7633733.1"/>
    <property type="molecule type" value="Genomic_DNA"/>
</dbReference>